<dbReference type="Proteomes" id="UP001333710">
    <property type="component" value="Chromosome"/>
</dbReference>
<feature type="signal peptide" evidence="1">
    <location>
        <begin position="1"/>
        <end position="19"/>
    </location>
</feature>
<dbReference type="KEGG" id="pmaw:MACH26_40560"/>
<gene>
    <name evidence="3" type="ORF">MACH26_40560</name>
</gene>
<evidence type="ECO:0000313" key="4">
    <source>
        <dbReference type="Proteomes" id="UP001333710"/>
    </source>
</evidence>
<dbReference type="PROSITE" id="PS51257">
    <property type="entry name" value="PROKAR_LIPOPROTEIN"/>
    <property type="match status" value="1"/>
</dbReference>
<dbReference type="AlphaFoldDB" id="A0AA48I9Q3"/>
<feature type="chain" id="PRO_5041212465" description="DUF4397 domain-containing protein" evidence="1">
    <location>
        <begin position="20"/>
        <end position="459"/>
    </location>
</feature>
<dbReference type="InterPro" id="IPR025510">
    <property type="entry name" value="DUF4397"/>
</dbReference>
<reference evidence="3" key="1">
    <citation type="submission" date="2023-01" db="EMBL/GenBank/DDBJ databases">
        <title>Complete genome sequence of Planctobacterium marinum strain Dej080120_11.</title>
        <authorList>
            <person name="Ueki S."/>
            <person name="Maruyama F."/>
        </authorList>
    </citation>
    <scope>NUCLEOTIDE SEQUENCE</scope>
    <source>
        <strain evidence="3">Dej080120_11</strain>
    </source>
</reference>
<dbReference type="EMBL" id="AP027272">
    <property type="protein sequence ID" value="BDX08535.1"/>
    <property type="molecule type" value="Genomic_DNA"/>
</dbReference>
<protein>
    <recommendedName>
        <fullName evidence="2">DUF4397 domain-containing protein</fullName>
    </recommendedName>
</protein>
<keyword evidence="4" id="KW-1185">Reference proteome</keyword>
<feature type="domain" description="DUF4397" evidence="2">
    <location>
        <begin position="46"/>
        <end position="163"/>
    </location>
</feature>
<accession>A0AA48I9Q3</accession>
<sequence length="459" mass="46839">MRGVVKPLLTAVCASLLFACSDSDNKLPEVEPPTTPPDPQTTDPFLRVTHASPDAPAVDILANGEVLADLTSVDYQVSSGWISVPDATYDVQVEALLPGDTSITAIEASLTLEDDKTYDVIAIDTTANIMPLVIENDLAEVTEGNVRLQVVHAAPAAPMVDVYVTAPDADIAAAQPVATASFMDYTGQVEVPAGDYQIRIAAAGTETVVFDSGSLSLAAGADLLVLATENVGAGESPVTLLVADGTSSFLVWDASAGADLRVVHAVADAPAVDVIANNEAVLVENAPFLAATGYLNVPAADYLIDVAATGGGATVIDDAAVTLAQGQTYTAIANSELASIGLDLVMDTPRRIATAAQVRIFHASPGAGDVDIYVTADGDIDSAEPAFSGVPFTSPVLAETGYVQLSAGDYFVTVTVAGTKTAAIETGMLSLAAGSIYTAIAVDAAGGGLPPQLILMDDF</sequence>
<organism evidence="3 4">
    <name type="scientific">Planctobacterium marinum</name>
    <dbReference type="NCBI Taxonomy" id="1631968"/>
    <lineage>
        <taxon>Bacteria</taxon>
        <taxon>Pseudomonadati</taxon>
        <taxon>Pseudomonadota</taxon>
        <taxon>Gammaproteobacteria</taxon>
        <taxon>Alteromonadales</taxon>
        <taxon>Alteromonadaceae</taxon>
        <taxon>Planctobacterium</taxon>
    </lineage>
</organism>
<dbReference type="RefSeq" id="WP_338294601.1">
    <property type="nucleotide sequence ID" value="NZ_AP027272.1"/>
</dbReference>
<evidence type="ECO:0000313" key="3">
    <source>
        <dbReference type="EMBL" id="BDX08535.1"/>
    </source>
</evidence>
<feature type="domain" description="DUF4397" evidence="2">
    <location>
        <begin position="258"/>
        <end position="373"/>
    </location>
</feature>
<evidence type="ECO:0000259" key="2">
    <source>
        <dbReference type="Pfam" id="PF14344"/>
    </source>
</evidence>
<dbReference type="Pfam" id="PF14344">
    <property type="entry name" value="DUF4397"/>
    <property type="match status" value="2"/>
</dbReference>
<proteinExistence type="predicted"/>
<keyword evidence="1" id="KW-0732">Signal</keyword>
<evidence type="ECO:0000256" key="1">
    <source>
        <dbReference type="SAM" id="SignalP"/>
    </source>
</evidence>
<name>A0AA48I9Q3_9ALTE</name>